<dbReference type="NCBIfam" id="NF005486">
    <property type="entry name" value="PRK07093.1"/>
    <property type="match status" value="1"/>
</dbReference>
<dbReference type="Pfam" id="PF00425">
    <property type="entry name" value="Chorismate_bind"/>
    <property type="match status" value="1"/>
</dbReference>
<name>A0A411EBZ3_9FLAO</name>
<gene>
    <name evidence="2" type="ORF">EQY75_11120</name>
</gene>
<dbReference type="SUPFAM" id="SSF56322">
    <property type="entry name" value="ADC synthase"/>
    <property type="match status" value="1"/>
</dbReference>
<dbReference type="GO" id="GO:0000162">
    <property type="term" value="P:L-tryptophan biosynthetic process"/>
    <property type="evidence" value="ECO:0007669"/>
    <property type="project" value="TreeGrafter"/>
</dbReference>
<evidence type="ECO:0000259" key="1">
    <source>
        <dbReference type="Pfam" id="PF00425"/>
    </source>
</evidence>
<dbReference type="RefSeq" id="WP_129605858.1">
    <property type="nucleotide sequence ID" value="NZ_CP035544.1"/>
</dbReference>
<dbReference type="OrthoDB" id="9803598at2"/>
<dbReference type="GO" id="GO:0046820">
    <property type="term" value="F:4-amino-4-deoxychorismate synthase activity"/>
    <property type="evidence" value="ECO:0007669"/>
    <property type="project" value="UniProtKB-EC"/>
</dbReference>
<dbReference type="Gene3D" id="3.60.120.10">
    <property type="entry name" value="Anthranilate synthase"/>
    <property type="match status" value="1"/>
</dbReference>
<keyword evidence="2" id="KW-0808">Transferase</keyword>
<dbReference type="PANTHER" id="PTHR11236">
    <property type="entry name" value="AMINOBENZOATE/ANTHRANILATE SYNTHASE"/>
    <property type="match status" value="1"/>
</dbReference>
<dbReference type="PRINTS" id="PR00095">
    <property type="entry name" value="ANTSNTHASEI"/>
</dbReference>
<evidence type="ECO:0000313" key="3">
    <source>
        <dbReference type="Proteomes" id="UP000290889"/>
    </source>
</evidence>
<organism evidence="2 3">
    <name type="scientific">Muriicola soli</name>
    <dbReference type="NCBI Taxonomy" id="2507538"/>
    <lineage>
        <taxon>Bacteria</taxon>
        <taxon>Pseudomonadati</taxon>
        <taxon>Bacteroidota</taxon>
        <taxon>Flavobacteriia</taxon>
        <taxon>Flavobacteriales</taxon>
        <taxon>Flavobacteriaceae</taxon>
        <taxon>Muriicola</taxon>
    </lineage>
</organism>
<accession>A0A411EBZ3</accession>
<sequence>MESIWGNMNDWGKEGIPFLFIVDFEQKHPLAWTLDTLPPDVLYDFKGRSNANRAGFSSSKTFSFEKNPISIEDYEQKFSAVQKELRMGNSYLLNLTIPTPVQTNIDLETVFYKSRSKYAIYLKDEFVSFSPETFIKIDNGFIYTYPMKGTISTEIPNAEELILADAKEAAEHATIVDLMRNDLSKVARRVEVIKYRYYEVLKSEGKEIGQVSSEIRGQLLPEFSASIGDLLKEMLPAGSVSGAPKPKTCQLIHEIEGFPRGYYTGVAGIFDGKALDSCVLIRYIDQKGMFKSGGGITAQSSLESEYQEMIDKVYVPVY</sequence>
<feature type="domain" description="Chorismate-utilising enzyme C-terminal" evidence="1">
    <location>
        <begin position="72"/>
        <end position="312"/>
    </location>
</feature>
<proteinExistence type="predicted"/>
<dbReference type="InterPro" id="IPR015890">
    <property type="entry name" value="Chorismate_C"/>
</dbReference>
<keyword evidence="3" id="KW-1185">Reference proteome</keyword>
<evidence type="ECO:0000313" key="2">
    <source>
        <dbReference type="EMBL" id="QBA65027.1"/>
    </source>
</evidence>
<dbReference type="EMBL" id="CP035544">
    <property type="protein sequence ID" value="QBA65027.1"/>
    <property type="molecule type" value="Genomic_DNA"/>
</dbReference>
<dbReference type="Proteomes" id="UP000290889">
    <property type="component" value="Chromosome"/>
</dbReference>
<dbReference type="KEGG" id="mur:EQY75_11120"/>
<dbReference type="InterPro" id="IPR005801">
    <property type="entry name" value="ADC_synthase"/>
</dbReference>
<protein>
    <submittedName>
        <fullName evidence="2">Aminodeoxychorismate synthase component I</fullName>
        <ecNumber evidence="2">2.6.1.85</ecNumber>
    </submittedName>
</protein>
<dbReference type="PANTHER" id="PTHR11236:SF50">
    <property type="entry name" value="AMINODEOXYCHORISMATE SYNTHASE COMPONENT 1"/>
    <property type="match status" value="1"/>
</dbReference>
<reference evidence="2 3" key="1">
    <citation type="submission" date="2019-01" db="EMBL/GenBank/DDBJ databases">
        <title>Muriicola soli sp. nov., isolated from soil.</title>
        <authorList>
            <person name="Kang H.J."/>
            <person name="Kim S.B."/>
        </authorList>
    </citation>
    <scope>NUCLEOTIDE SEQUENCE [LARGE SCALE GENOMIC DNA]</scope>
    <source>
        <strain evidence="2 3">MMS17-SY002</strain>
    </source>
</reference>
<keyword evidence="2" id="KW-0032">Aminotransferase</keyword>
<dbReference type="InterPro" id="IPR019999">
    <property type="entry name" value="Anth_synth_I-like"/>
</dbReference>
<dbReference type="EC" id="2.6.1.85" evidence="2"/>
<dbReference type="AlphaFoldDB" id="A0A411EBZ3"/>